<dbReference type="GO" id="GO:0010468">
    <property type="term" value="P:regulation of gene expression"/>
    <property type="evidence" value="ECO:0007669"/>
    <property type="project" value="TreeGrafter"/>
</dbReference>
<reference evidence="5" key="1">
    <citation type="submission" date="2022-01" db="EMBL/GenBank/DDBJ databases">
        <title>Comparative genomics reveals a dynamic genome evolution in the ectomycorrhizal milk-cap (Lactarius) mushrooms.</title>
        <authorList>
            <consortium name="DOE Joint Genome Institute"/>
            <person name="Lebreton A."/>
            <person name="Tang N."/>
            <person name="Kuo A."/>
            <person name="LaButti K."/>
            <person name="Drula E."/>
            <person name="Barry K."/>
            <person name="Clum A."/>
            <person name="Lipzen A."/>
            <person name="Mousain D."/>
            <person name="Ng V."/>
            <person name="Wang R."/>
            <person name="Wang X."/>
            <person name="Dai Y."/>
            <person name="Henrissat B."/>
            <person name="Grigoriev I.V."/>
            <person name="Guerin-Laguette A."/>
            <person name="Yu F."/>
            <person name="Martin F.M."/>
        </authorList>
    </citation>
    <scope>NUCLEOTIDE SEQUENCE</scope>
    <source>
        <strain evidence="5">QP</strain>
    </source>
</reference>
<dbReference type="EMBL" id="JAKELL010000758">
    <property type="protein sequence ID" value="KAH8976379.1"/>
    <property type="molecule type" value="Genomic_DNA"/>
</dbReference>
<dbReference type="SMART" id="SM00248">
    <property type="entry name" value="ANK"/>
    <property type="match status" value="3"/>
</dbReference>
<dbReference type="PROSITE" id="PS50088">
    <property type="entry name" value="ANK_REPEAT"/>
    <property type="match status" value="3"/>
</dbReference>
<dbReference type="InterPro" id="IPR002110">
    <property type="entry name" value="Ankyrin_rpt"/>
</dbReference>
<evidence type="ECO:0000256" key="3">
    <source>
        <dbReference type="PROSITE-ProRule" id="PRU00023"/>
    </source>
</evidence>
<protein>
    <submittedName>
        <fullName evidence="5">Ankyrin repeat-containing domain protein</fullName>
    </submittedName>
</protein>
<dbReference type="PROSITE" id="PS50297">
    <property type="entry name" value="ANK_REP_REGION"/>
    <property type="match status" value="3"/>
</dbReference>
<keyword evidence="2 3" id="KW-0040">ANK repeat</keyword>
<evidence type="ECO:0000256" key="4">
    <source>
        <dbReference type="SAM" id="MobiDB-lite"/>
    </source>
</evidence>
<feature type="compositionally biased region" description="Polar residues" evidence="4">
    <location>
        <begin position="102"/>
        <end position="115"/>
    </location>
</feature>
<sequence length="232" mass="25554">MAFGDIRLRVHIYSAVNEKPHSFDVSTFRCQVQRCLALHCLGADVGPMLNEEAYVVDGSLPVSRCRVKRGFALLCFGDEAMCNGVVRSSASAKVDPVKLSGDGQQQSATVPDSLTGSTFADAEDLTTPLHIASSWKNHDILRFLVERGANTNAETEERETPLHSASRHRQGAVDNVRFLVERGANIGAETMERETPLHLASECGNIETMRFFIDRGSRCEREGGSISKRHYT</sequence>
<comment type="caution">
    <text evidence="5">The sequence shown here is derived from an EMBL/GenBank/DDBJ whole genome shotgun (WGS) entry which is preliminary data.</text>
</comment>
<evidence type="ECO:0000313" key="5">
    <source>
        <dbReference type="EMBL" id="KAH8976379.1"/>
    </source>
</evidence>
<gene>
    <name evidence="5" type="ORF">EDB92DRAFT_2033744</name>
</gene>
<keyword evidence="1" id="KW-0677">Repeat</keyword>
<feature type="repeat" description="ANK" evidence="3">
    <location>
        <begin position="124"/>
        <end position="156"/>
    </location>
</feature>
<dbReference type="Proteomes" id="UP001201163">
    <property type="component" value="Unassembled WGS sequence"/>
</dbReference>
<dbReference type="GO" id="GO:0005634">
    <property type="term" value="C:nucleus"/>
    <property type="evidence" value="ECO:0007669"/>
    <property type="project" value="TreeGrafter"/>
</dbReference>
<dbReference type="PANTHER" id="PTHR24124">
    <property type="entry name" value="ANKYRIN REPEAT FAMILY A"/>
    <property type="match status" value="1"/>
</dbReference>
<feature type="repeat" description="ANK" evidence="3">
    <location>
        <begin position="157"/>
        <end position="191"/>
    </location>
</feature>
<dbReference type="Gene3D" id="1.25.40.20">
    <property type="entry name" value="Ankyrin repeat-containing domain"/>
    <property type="match status" value="1"/>
</dbReference>
<dbReference type="SUPFAM" id="SSF48403">
    <property type="entry name" value="Ankyrin repeat"/>
    <property type="match status" value="1"/>
</dbReference>
<feature type="repeat" description="ANK" evidence="3">
    <location>
        <begin position="192"/>
        <end position="217"/>
    </location>
</feature>
<dbReference type="InterPro" id="IPR036770">
    <property type="entry name" value="Ankyrin_rpt-contain_sf"/>
</dbReference>
<dbReference type="AlphaFoldDB" id="A0AAD4L3T6"/>
<dbReference type="Pfam" id="PF12796">
    <property type="entry name" value="Ank_2"/>
    <property type="match status" value="1"/>
</dbReference>
<evidence type="ECO:0000256" key="1">
    <source>
        <dbReference type="ARBA" id="ARBA00022737"/>
    </source>
</evidence>
<dbReference type="Pfam" id="PF00023">
    <property type="entry name" value="Ank"/>
    <property type="match status" value="1"/>
</dbReference>
<evidence type="ECO:0000256" key="2">
    <source>
        <dbReference type="ARBA" id="ARBA00023043"/>
    </source>
</evidence>
<proteinExistence type="predicted"/>
<feature type="region of interest" description="Disordered" evidence="4">
    <location>
        <begin position="96"/>
        <end position="115"/>
    </location>
</feature>
<dbReference type="PANTHER" id="PTHR24124:SF14">
    <property type="entry name" value="CHROMOSOME UNDETERMINED SCAFFOLD_25, WHOLE GENOME SHOTGUN SEQUENCE"/>
    <property type="match status" value="1"/>
</dbReference>
<evidence type="ECO:0000313" key="6">
    <source>
        <dbReference type="Proteomes" id="UP001201163"/>
    </source>
</evidence>
<keyword evidence="6" id="KW-1185">Reference proteome</keyword>
<organism evidence="5 6">
    <name type="scientific">Lactarius akahatsu</name>
    <dbReference type="NCBI Taxonomy" id="416441"/>
    <lineage>
        <taxon>Eukaryota</taxon>
        <taxon>Fungi</taxon>
        <taxon>Dikarya</taxon>
        <taxon>Basidiomycota</taxon>
        <taxon>Agaricomycotina</taxon>
        <taxon>Agaricomycetes</taxon>
        <taxon>Russulales</taxon>
        <taxon>Russulaceae</taxon>
        <taxon>Lactarius</taxon>
    </lineage>
</organism>
<accession>A0AAD4L3T6</accession>
<name>A0AAD4L3T6_9AGAM</name>